<evidence type="ECO:0000256" key="1">
    <source>
        <dbReference type="ARBA" id="ARBA00004651"/>
    </source>
</evidence>
<dbReference type="GeneID" id="81125983"/>
<dbReference type="Pfam" id="PF03631">
    <property type="entry name" value="Virul_fac_BrkB"/>
    <property type="match status" value="1"/>
</dbReference>
<proteinExistence type="predicted"/>
<dbReference type="Proteomes" id="UP001596461">
    <property type="component" value="Unassembled WGS sequence"/>
</dbReference>
<keyword evidence="3 6" id="KW-0812">Transmembrane</keyword>
<dbReference type="PIRSF" id="PIRSF035875">
    <property type="entry name" value="RNase_BN"/>
    <property type="match status" value="1"/>
</dbReference>
<feature type="transmembrane region" description="Helical" evidence="6">
    <location>
        <begin position="134"/>
        <end position="155"/>
    </location>
</feature>
<accession>A0ABD5WAC5</accession>
<protein>
    <submittedName>
        <fullName evidence="7">YhjD/YihY/BrkB family envelope integrity protein</fullName>
    </submittedName>
</protein>
<dbReference type="PANTHER" id="PTHR30213:SF0">
    <property type="entry name" value="UPF0761 MEMBRANE PROTEIN YIHY"/>
    <property type="match status" value="1"/>
</dbReference>
<reference evidence="7 8" key="1">
    <citation type="journal article" date="2019" name="Int. J. Syst. Evol. Microbiol.">
        <title>The Global Catalogue of Microorganisms (GCM) 10K type strain sequencing project: providing services to taxonomists for standard genome sequencing and annotation.</title>
        <authorList>
            <consortium name="The Broad Institute Genomics Platform"/>
            <consortium name="The Broad Institute Genome Sequencing Center for Infectious Disease"/>
            <person name="Wu L."/>
            <person name="Ma J."/>
        </authorList>
    </citation>
    <scope>NUCLEOTIDE SEQUENCE [LARGE SCALE GENOMIC DNA]</scope>
    <source>
        <strain evidence="7 8">DT31</strain>
    </source>
</reference>
<dbReference type="PANTHER" id="PTHR30213">
    <property type="entry name" value="INNER MEMBRANE PROTEIN YHJD"/>
    <property type="match status" value="1"/>
</dbReference>
<evidence type="ECO:0000256" key="5">
    <source>
        <dbReference type="ARBA" id="ARBA00023136"/>
    </source>
</evidence>
<dbReference type="GO" id="GO:0005886">
    <property type="term" value="C:plasma membrane"/>
    <property type="evidence" value="ECO:0007669"/>
    <property type="project" value="UniProtKB-SubCell"/>
</dbReference>
<keyword evidence="4 6" id="KW-1133">Transmembrane helix</keyword>
<evidence type="ECO:0000256" key="2">
    <source>
        <dbReference type="ARBA" id="ARBA00022475"/>
    </source>
</evidence>
<dbReference type="EMBL" id="JBHTAH010000009">
    <property type="protein sequence ID" value="MFC7070259.1"/>
    <property type="molecule type" value="Genomic_DNA"/>
</dbReference>
<keyword evidence="2" id="KW-1003">Cell membrane</keyword>
<keyword evidence="5 6" id="KW-0472">Membrane</keyword>
<feature type="transmembrane region" description="Helical" evidence="6">
    <location>
        <begin position="200"/>
        <end position="222"/>
    </location>
</feature>
<evidence type="ECO:0000256" key="4">
    <source>
        <dbReference type="ARBA" id="ARBA00022989"/>
    </source>
</evidence>
<evidence type="ECO:0000256" key="6">
    <source>
        <dbReference type="SAM" id="Phobius"/>
    </source>
</evidence>
<comment type="subcellular location">
    <subcellularLocation>
        <location evidence="1">Cell membrane</location>
        <topology evidence="1">Multi-pass membrane protein</topology>
    </subcellularLocation>
</comment>
<dbReference type="AlphaFoldDB" id="A0ABD5WAC5"/>
<keyword evidence="8" id="KW-1185">Reference proteome</keyword>
<feature type="transmembrane region" description="Helical" evidence="6">
    <location>
        <begin position="26"/>
        <end position="53"/>
    </location>
</feature>
<evidence type="ECO:0000256" key="3">
    <source>
        <dbReference type="ARBA" id="ARBA00022692"/>
    </source>
</evidence>
<dbReference type="RefSeq" id="WP_284031118.1">
    <property type="nucleotide sequence ID" value="NZ_CP126154.1"/>
</dbReference>
<organism evidence="7 8">
    <name type="scientific">Halobaculum lipolyticum</name>
    <dbReference type="NCBI Taxonomy" id="3032001"/>
    <lineage>
        <taxon>Archaea</taxon>
        <taxon>Methanobacteriati</taxon>
        <taxon>Methanobacteriota</taxon>
        <taxon>Stenosarchaea group</taxon>
        <taxon>Halobacteria</taxon>
        <taxon>Halobacteriales</taxon>
        <taxon>Haloferacaceae</taxon>
        <taxon>Halobaculum</taxon>
    </lineage>
</organism>
<gene>
    <name evidence="7" type="ORF">ACFQL9_11455</name>
</gene>
<evidence type="ECO:0000313" key="8">
    <source>
        <dbReference type="Proteomes" id="UP001596461"/>
    </source>
</evidence>
<feature type="transmembrane region" description="Helical" evidence="6">
    <location>
        <begin position="167"/>
        <end position="188"/>
    </location>
</feature>
<comment type="caution">
    <text evidence="7">The sequence shown here is derived from an EMBL/GenBank/DDBJ whole genome shotgun (WGS) entry which is preliminary data.</text>
</comment>
<feature type="transmembrane region" description="Helical" evidence="6">
    <location>
        <begin position="234"/>
        <end position="259"/>
    </location>
</feature>
<evidence type="ECO:0000313" key="7">
    <source>
        <dbReference type="EMBL" id="MFC7070259.1"/>
    </source>
</evidence>
<dbReference type="InterPro" id="IPR017039">
    <property type="entry name" value="Virul_fac_BrkB"/>
</dbReference>
<name>A0ABD5WAC5_9EURY</name>
<sequence>MSPGSILRSAVAVGRESVSRGRDAGIGFLAAAVAYYALVSLVPLAAVAALALATVAGEAVADRVLLALGDALSVSGRDTVRRVFTTAVGRARATVVGVVVLLWGSTRLFRGLDRAVGRVYRGDDGDTVGRARDAAAALAGVVTAAVALVGLDLLVAVDGPVGPAGEAAVVAARVGVLGCLLFPAYYVLPDAPVAAREAVPGSLLAAVGWAALYAGFDAYVAATAGDALSGALGAVVLVVTWLYAASYLLLAGVVVNAVLAGR</sequence>